<proteinExistence type="predicted"/>
<comment type="caution">
    <text evidence="1">The sequence shown here is derived from an EMBL/GenBank/DDBJ whole genome shotgun (WGS) entry which is preliminary data.</text>
</comment>
<keyword evidence="2" id="KW-1185">Reference proteome</keyword>
<dbReference type="AlphaFoldDB" id="A0A4U1CSE5"/>
<dbReference type="RefSeq" id="WP_136840710.1">
    <property type="nucleotide sequence ID" value="NZ_SWBR01000002.1"/>
</dbReference>
<sequence>MKNSKIVFPAIAIVLGLGIAFSSSAFKPSGKVNVLKYRYIGTNEAGLTTLSNWTDVSTEENPTPCEAGDEIPCLVQFQDNEYDNIADFITTNDTKAEMYATSKVESSKNEQ</sequence>
<protein>
    <submittedName>
        <fullName evidence="1">Uncharacterized protein</fullName>
    </submittedName>
</protein>
<dbReference type="EMBL" id="SWBR01000002">
    <property type="protein sequence ID" value="TKC10663.1"/>
    <property type="molecule type" value="Genomic_DNA"/>
</dbReference>
<evidence type="ECO:0000313" key="1">
    <source>
        <dbReference type="EMBL" id="TKC10663.1"/>
    </source>
</evidence>
<dbReference type="InterPro" id="IPR045391">
    <property type="entry name" value="DUF6520"/>
</dbReference>
<dbReference type="OrthoDB" id="773132at2"/>
<evidence type="ECO:0000313" key="2">
    <source>
        <dbReference type="Proteomes" id="UP000309488"/>
    </source>
</evidence>
<accession>A0A4U1CSE5</accession>
<gene>
    <name evidence="1" type="ORF">FA048_10830</name>
</gene>
<dbReference type="Proteomes" id="UP000309488">
    <property type="component" value="Unassembled WGS sequence"/>
</dbReference>
<dbReference type="Pfam" id="PF20130">
    <property type="entry name" value="DUF6520"/>
    <property type="match status" value="1"/>
</dbReference>
<reference evidence="1 2" key="1">
    <citation type="submission" date="2019-04" db="EMBL/GenBank/DDBJ databases">
        <title>Pedobacter sp. RP-3-22 sp. nov., isolated from Arctic soil.</title>
        <authorList>
            <person name="Dahal R.H."/>
            <person name="Kim D.-U."/>
        </authorList>
    </citation>
    <scope>NUCLEOTIDE SEQUENCE [LARGE SCALE GENOMIC DNA]</scope>
    <source>
        <strain evidence="1 2">RP-3-22</strain>
    </source>
</reference>
<name>A0A4U1CSE5_9SPHI</name>
<organism evidence="1 2">
    <name type="scientific">Pedobacter polaris</name>
    <dbReference type="NCBI Taxonomy" id="2571273"/>
    <lineage>
        <taxon>Bacteria</taxon>
        <taxon>Pseudomonadati</taxon>
        <taxon>Bacteroidota</taxon>
        <taxon>Sphingobacteriia</taxon>
        <taxon>Sphingobacteriales</taxon>
        <taxon>Sphingobacteriaceae</taxon>
        <taxon>Pedobacter</taxon>
    </lineage>
</organism>